<sequence length="178" mass="18812">MELKKTLTLDGVDYVMTPVNAVQGWGCLQKLLGAIGRSKMMNGGDGSMATAIALAFSVMDSNELAELQRMVFGSTVVKGEAGAMPFKLADQAETHLNQYRSHLPQLLVEGAMYQFEDFFTGIRATLGSLFPGMESVMAFLAKAREVAEEAEGSSATEETAPTGSSGHPLSGNTPASPS</sequence>
<evidence type="ECO:0000313" key="1">
    <source>
        <dbReference type="EMBL" id="MBD8129114.1"/>
    </source>
</evidence>
<keyword evidence="2" id="KW-1185">Reference proteome</keyword>
<evidence type="ECO:0000313" key="2">
    <source>
        <dbReference type="Proteomes" id="UP000610459"/>
    </source>
</evidence>
<proteinExistence type="predicted"/>
<dbReference type="Proteomes" id="UP000610459">
    <property type="component" value="Unassembled WGS sequence"/>
</dbReference>
<organism evidence="1 2">
    <name type="scientific">Enterobacter agglomerans</name>
    <name type="common">Erwinia herbicola</name>
    <name type="synonym">Pantoea agglomerans</name>
    <dbReference type="NCBI Taxonomy" id="549"/>
    <lineage>
        <taxon>Bacteria</taxon>
        <taxon>Pseudomonadati</taxon>
        <taxon>Pseudomonadota</taxon>
        <taxon>Gammaproteobacteria</taxon>
        <taxon>Enterobacterales</taxon>
        <taxon>Erwiniaceae</taxon>
        <taxon>Pantoea</taxon>
        <taxon>Pantoea agglomerans group</taxon>
    </lineage>
</organism>
<accession>A0ACC5PVN0</accession>
<comment type="caution">
    <text evidence="1">The sequence shown here is derived from an EMBL/GenBank/DDBJ whole genome shotgun (WGS) entry which is preliminary data.</text>
</comment>
<dbReference type="EMBL" id="JACYNR010000034">
    <property type="protein sequence ID" value="MBD8129114.1"/>
    <property type="molecule type" value="Genomic_DNA"/>
</dbReference>
<gene>
    <name evidence="1" type="ORF">IFT41_23745</name>
</gene>
<protein>
    <submittedName>
        <fullName evidence="1">Uncharacterized protein</fullName>
    </submittedName>
</protein>
<name>A0ACC5PVN0_ENTAG</name>
<reference evidence="1 2" key="1">
    <citation type="journal article" date="2020" name="FEMS Microbiol. Ecol.">
        <title>Temporal dynamics of bacterial communities during seed development and maturation.</title>
        <authorList>
            <person name="Chesneau G."/>
            <person name="Torres-Cortes G."/>
            <person name="Briand M."/>
            <person name="Darrasse A."/>
            <person name="Preveaux A."/>
            <person name="Marais C."/>
            <person name="Jacques M.A."/>
            <person name="Shade A."/>
            <person name="Barret M."/>
        </authorList>
    </citation>
    <scope>NUCLEOTIDE SEQUENCE [LARGE SCALE GENOMIC DNA]</scope>
    <source>
        <strain evidence="1 2">CFBP13709</strain>
    </source>
</reference>